<keyword evidence="10" id="KW-1133">Transmembrane helix</keyword>
<evidence type="ECO:0000256" key="14">
    <source>
        <dbReference type="SAM" id="MobiDB-lite"/>
    </source>
</evidence>
<keyword evidence="4 13" id="KW-0808">Transferase</keyword>
<evidence type="ECO:0000256" key="3">
    <source>
        <dbReference type="ARBA" id="ARBA00022527"/>
    </source>
</evidence>
<keyword evidence="13" id="KW-0464">Manganese</keyword>
<dbReference type="PROSITE" id="PS50011">
    <property type="entry name" value="PROTEIN_KINASE_DOM"/>
    <property type="match status" value="1"/>
</dbReference>
<dbReference type="PRINTS" id="PR00653">
    <property type="entry name" value="ACTIVIN2R"/>
</dbReference>
<evidence type="ECO:0000256" key="7">
    <source>
        <dbReference type="ARBA" id="ARBA00022741"/>
    </source>
</evidence>
<keyword evidence="7 13" id="KW-0547">Nucleotide-binding</keyword>
<evidence type="ECO:0000256" key="1">
    <source>
        <dbReference type="ARBA" id="ARBA00004479"/>
    </source>
</evidence>
<evidence type="ECO:0000256" key="2">
    <source>
        <dbReference type="ARBA" id="ARBA00009605"/>
    </source>
</evidence>
<feature type="domain" description="Protein kinase" evidence="16">
    <location>
        <begin position="220"/>
        <end position="554"/>
    </location>
</feature>
<keyword evidence="13" id="KW-0479">Metal-binding</keyword>
<evidence type="ECO:0000256" key="5">
    <source>
        <dbReference type="ARBA" id="ARBA00022692"/>
    </source>
</evidence>
<comment type="catalytic activity">
    <reaction evidence="13">
        <text>L-threonyl-[receptor-protein] + ATP = O-phospho-L-threonyl-[receptor-protein] + ADP + H(+)</text>
        <dbReference type="Rhea" id="RHEA:44880"/>
        <dbReference type="Rhea" id="RHEA-COMP:11024"/>
        <dbReference type="Rhea" id="RHEA-COMP:11025"/>
        <dbReference type="ChEBI" id="CHEBI:15378"/>
        <dbReference type="ChEBI" id="CHEBI:30013"/>
        <dbReference type="ChEBI" id="CHEBI:30616"/>
        <dbReference type="ChEBI" id="CHEBI:61977"/>
        <dbReference type="ChEBI" id="CHEBI:456216"/>
        <dbReference type="EC" id="2.7.11.30"/>
    </reaction>
</comment>
<dbReference type="InterPro" id="IPR011009">
    <property type="entry name" value="Kinase-like_dom_sf"/>
</dbReference>
<evidence type="ECO:0000256" key="10">
    <source>
        <dbReference type="ARBA" id="ARBA00022989"/>
    </source>
</evidence>
<dbReference type="SMART" id="SM00220">
    <property type="entry name" value="S_TKc"/>
    <property type="match status" value="1"/>
</dbReference>
<accession>A0A1I7X573</accession>
<feature type="compositionally biased region" description="Basic and acidic residues" evidence="14">
    <location>
        <begin position="561"/>
        <end position="574"/>
    </location>
</feature>
<evidence type="ECO:0000256" key="4">
    <source>
        <dbReference type="ARBA" id="ARBA00022679"/>
    </source>
</evidence>
<keyword evidence="6 15" id="KW-0732">Signal</keyword>
<evidence type="ECO:0000313" key="18">
    <source>
        <dbReference type="WBParaSite" id="Hba_12562"/>
    </source>
</evidence>
<evidence type="ECO:0000256" key="6">
    <source>
        <dbReference type="ARBA" id="ARBA00022729"/>
    </source>
</evidence>
<comment type="subcellular location">
    <subcellularLocation>
        <location evidence="1 13">Membrane</location>
        <topology evidence="1 13">Single-pass type I membrane protein</topology>
    </subcellularLocation>
</comment>
<comment type="cofactor">
    <cofactor evidence="13">
        <name>Mg(2+)</name>
        <dbReference type="ChEBI" id="CHEBI:18420"/>
    </cofactor>
    <cofactor evidence="13">
        <name>Mn(2+)</name>
        <dbReference type="ChEBI" id="CHEBI:29035"/>
    </cofactor>
</comment>
<dbReference type="Gene3D" id="1.10.510.10">
    <property type="entry name" value="Transferase(Phosphotransferase) domain 1"/>
    <property type="match status" value="1"/>
</dbReference>
<evidence type="ECO:0000256" key="11">
    <source>
        <dbReference type="ARBA" id="ARBA00023136"/>
    </source>
</evidence>
<dbReference type="EC" id="2.7.11.30" evidence="13"/>
<dbReference type="GO" id="GO:0048179">
    <property type="term" value="C:activin receptor complex"/>
    <property type="evidence" value="ECO:0007669"/>
    <property type="project" value="TreeGrafter"/>
</dbReference>
<keyword evidence="12 13" id="KW-0675">Receptor</keyword>
<dbReference type="Gene3D" id="3.30.200.20">
    <property type="entry name" value="Phosphorylase Kinase, domain 1"/>
    <property type="match status" value="1"/>
</dbReference>
<dbReference type="WBParaSite" id="Hba_12562">
    <property type="protein sequence ID" value="Hba_12562"/>
    <property type="gene ID" value="Hba_12562"/>
</dbReference>
<keyword evidence="13" id="KW-0460">Magnesium</keyword>
<dbReference type="AlphaFoldDB" id="A0A1I7X573"/>
<dbReference type="GO" id="GO:0046872">
    <property type="term" value="F:metal ion binding"/>
    <property type="evidence" value="ECO:0007669"/>
    <property type="project" value="UniProtKB-KW"/>
</dbReference>
<dbReference type="Pfam" id="PF07714">
    <property type="entry name" value="PK_Tyr_Ser-Thr"/>
    <property type="match status" value="1"/>
</dbReference>
<dbReference type="InterPro" id="IPR000333">
    <property type="entry name" value="TGFB_receptor"/>
</dbReference>
<dbReference type="InterPro" id="IPR001245">
    <property type="entry name" value="Ser-Thr/Tyr_kinase_cat_dom"/>
</dbReference>
<dbReference type="InterPro" id="IPR008271">
    <property type="entry name" value="Ser/Thr_kinase_AS"/>
</dbReference>
<dbReference type="GO" id="GO:0017002">
    <property type="term" value="F:activin receptor activity"/>
    <property type="evidence" value="ECO:0007669"/>
    <property type="project" value="TreeGrafter"/>
</dbReference>
<keyword evidence="9 13" id="KW-0067">ATP-binding</keyword>
<keyword evidence="11" id="KW-0472">Membrane</keyword>
<feature type="region of interest" description="Disordered" evidence="14">
    <location>
        <begin position="559"/>
        <end position="620"/>
    </location>
</feature>
<keyword evidence="3 13" id="KW-0723">Serine/threonine-protein kinase</keyword>
<keyword evidence="5" id="KW-0812">Transmembrane</keyword>
<keyword evidence="8 13" id="KW-0418">Kinase</keyword>
<dbReference type="GO" id="GO:0005524">
    <property type="term" value="F:ATP binding"/>
    <property type="evidence" value="ECO:0007669"/>
    <property type="project" value="UniProtKB-UniRule"/>
</dbReference>
<feature type="compositionally biased region" description="Basic and acidic residues" evidence="14">
    <location>
        <begin position="600"/>
        <end position="610"/>
    </location>
</feature>
<comment type="similarity">
    <text evidence="2 13">Belongs to the protein kinase superfamily. TKL Ser/Thr protein kinase family. TGFB receptor subfamily.</text>
</comment>
<reference evidence="18" key="1">
    <citation type="submission" date="2016-11" db="UniProtKB">
        <authorList>
            <consortium name="WormBaseParasite"/>
        </authorList>
    </citation>
    <scope>IDENTIFICATION</scope>
</reference>
<feature type="signal peptide" evidence="15">
    <location>
        <begin position="1"/>
        <end position="24"/>
    </location>
</feature>
<evidence type="ECO:0000313" key="17">
    <source>
        <dbReference type="Proteomes" id="UP000095283"/>
    </source>
</evidence>
<dbReference type="GO" id="GO:0071363">
    <property type="term" value="P:cellular response to growth factor stimulus"/>
    <property type="evidence" value="ECO:0007669"/>
    <property type="project" value="TreeGrafter"/>
</dbReference>
<name>A0A1I7X573_HETBA</name>
<protein>
    <recommendedName>
        <fullName evidence="13">Serine/threonine-protein kinase receptor</fullName>
        <ecNumber evidence="13">2.7.11.30</ecNumber>
    </recommendedName>
</protein>
<dbReference type="Proteomes" id="UP000095283">
    <property type="component" value="Unplaced"/>
</dbReference>
<proteinExistence type="inferred from homology"/>
<sequence length="620" mass="70533">MGGPSWSLLFSWLLISMTSSSAEARVRARLRRTIDPSNELGHINGDTVGSITMDHDYLATTYGKLGVNYDMDNGNPYINCERFNISDCDPSQGECPTSQKCYIDPGNRAQRLGCMTVFKYSVNMDNSSNDAEANIQVTLKGCWQHDKEVIEDCLEDDHRKRTDTHATTENVTSVPQLLHWSHNAWYILLFALLGSAIIAGVQTGEANLLLTKHSTASVLSLEAKPVAYGRFGEVFRGTYRSGGREDQQVAVKVFPLKDEESWLAEQTIYIDVLNRVPHKSILRYMGAERKEKEYWLVTEYWPLGCLYDYLKPNDSIISFYYEIVVYIVNDHRDMLGWHDNYVLEHVITVQQALRLITAMLDGLAFLHEDRRGKAGEEDKYTVVHRDIKSRNILLKNDNANGLTACIADFGLAAKFLKQQIDDQATGQVGTRRYMAPEVLEGATEFTVAAFRQIDVYAISLVMWEVLSRTETNLNDKVEDYRVPFDEFFKHPDTCPTLGEMRDIVVTQKKRPTFRRSLLENPITRQVCQTIEEMWDTMADGRITASCALERMKVLLSGEDSEGYHSAEHEDEPRPKSTMSTGFGPPRCPESSVDSASFNRAMEKYDNERVRHQQSQLIGKR</sequence>
<evidence type="ECO:0000256" key="12">
    <source>
        <dbReference type="ARBA" id="ARBA00023170"/>
    </source>
</evidence>
<dbReference type="PANTHER" id="PTHR23255:SF98">
    <property type="entry name" value="SERINE_THREONINE-PROTEIN KINASE RECEPTOR"/>
    <property type="match status" value="1"/>
</dbReference>
<dbReference type="SUPFAM" id="SSF56112">
    <property type="entry name" value="Protein kinase-like (PK-like)"/>
    <property type="match status" value="1"/>
</dbReference>
<evidence type="ECO:0000256" key="9">
    <source>
        <dbReference type="ARBA" id="ARBA00022840"/>
    </source>
</evidence>
<organism evidence="17 18">
    <name type="scientific">Heterorhabditis bacteriophora</name>
    <name type="common">Entomopathogenic nematode worm</name>
    <dbReference type="NCBI Taxonomy" id="37862"/>
    <lineage>
        <taxon>Eukaryota</taxon>
        <taxon>Metazoa</taxon>
        <taxon>Ecdysozoa</taxon>
        <taxon>Nematoda</taxon>
        <taxon>Chromadorea</taxon>
        <taxon>Rhabditida</taxon>
        <taxon>Rhabditina</taxon>
        <taxon>Rhabditomorpha</taxon>
        <taxon>Strongyloidea</taxon>
        <taxon>Heterorhabditidae</taxon>
        <taxon>Heterorhabditis</taxon>
    </lineage>
</organism>
<dbReference type="InterPro" id="IPR000719">
    <property type="entry name" value="Prot_kinase_dom"/>
</dbReference>
<dbReference type="GO" id="GO:0006950">
    <property type="term" value="P:response to stress"/>
    <property type="evidence" value="ECO:0007669"/>
    <property type="project" value="UniProtKB-ARBA"/>
</dbReference>
<dbReference type="PROSITE" id="PS00108">
    <property type="entry name" value="PROTEIN_KINASE_ST"/>
    <property type="match status" value="1"/>
</dbReference>
<evidence type="ECO:0000256" key="8">
    <source>
        <dbReference type="ARBA" id="ARBA00022777"/>
    </source>
</evidence>
<dbReference type="CDD" id="cd23617">
    <property type="entry name" value="TFP_LU_ECD_Daf4"/>
    <property type="match status" value="1"/>
</dbReference>
<keyword evidence="17" id="KW-1185">Reference proteome</keyword>
<evidence type="ECO:0000259" key="16">
    <source>
        <dbReference type="PROSITE" id="PS50011"/>
    </source>
</evidence>
<evidence type="ECO:0000256" key="15">
    <source>
        <dbReference type="SAM" id="SignalP"/>
    </source>
</evidence>
<dbReference type="PANTHER" id="PTHR23255">
    <property type="entry name" value="TRANSFORMING GROWTH FACTOR-BETA RECEPTOR TYPE I AND II"/>
    <property type="match status" value="1"/>
</dbReference>
<feature type="chain" id="PRO_5009311020" description="Serine/threonine-protein kinase receptor" evidence="15">
    <location>
        <begin position="25"/>
        <end position="620"/>
    </location>
</feature>
<evidence type="ECO:0000256" key="13">
    <source>
        <dbReference type="RuleBase" id="RU361271"/>
    </source>
</evidence>
<dbReference type="GO" id="GO:0048185">
    <property type="term" value="F:activin binding"/>
    <property type="evidence" value="ECO:0007669"/>
    <property type="project" value="TreeGrafter"/>
</dbReference>